<dbReference type="SUPFAM" id="SSF55166">
    <property type="entry name" value="Hedgehog/DD-peptidase"/>
    <property type="match status" value="1"/>
</dbReference>
<feature type="domain" description="Peptidase M15C" evidence="1">
    <location>
        <begin position="144"/>
        <end position="224"/>
    </location>
</feature>
<dbReference type="AlphaFoldDB" id="A0AA48M5H6"/>
<proteinExistence type="predicted"/>
<gene>
    <name evidence="2" type="ORF">AMST5_03432</name>
</gene>
<name>A0AA48M5H6_9ZZZZ</name>
<dbReference type="GO" id="GO:0008233">
    <property type="term" value="F:peptidase activity"/>
    <property type="evidence" value="ECO:0007669"/>
    <property type="project" value="InterPro"/>
</dbReference>
<dbReference type="EMBL" id="OY288114">
    <property type="protein sequence ID" value="CAJ0883439.1"/>
    <property type="molecule type" value="Genomic_DNA"/>
</dbReference>
<dbReference type="InterPro" id="IPR039561">
    <property type="entry name" value="Peptidase_M15C"/>
</dbReference>
<dbReference type="PROSITE" id="PS51257">
    <property type="entry name" value="PROKAR_LIPOPROTEIN"/>
    <property type="match status" value="1"/>
</dbReference>
<protein>
    <recommendedName>
        <fullName evidence="1">Peptidase M15C domain-containing protein</fullName>
    </recommendedName>
</protein>
<accession>A0AA48M5H6</accession>
<dbReference type="Pfam" id="PF13539">
    <property type="entry name" value="Peptidase_M15_4"/>
    <property type="match status" value="1"/>
</dbReference>
<organism evidence="2">
    <name type="scientific">freshwater sediment metagenome</name>
    <dbReference type="NCBI Taxonomy" id="556182"/>
    <lineage>
        <taxon>unclassified sequences</taxon>
        <taxon>metagenomes</taxon>
        <taxon>ecological metagenomes</taxon>
    </lineage>
</organism>
<evidence type="ECO:0000313" key="2">
    <source>
        <dbReference type="EMBL" id="CAJ0883439.1"/>
    </source>
</evidence>
<evidence type="ECO:0000259" key="1">
    <source>
        <dbReference type="Pfam" id="PF13539"/>
    </source>
</evidence>
<sequence>MLGWLAKICSSLLAFGMPIVAALALGCLAAKAEDSRATFGPVPDNVWSYMQGRSWRPGLPCARRDELVLMRIPYRDFQGEMRIGTMVVASKVATQVAAIFHELYIGGRFRIYQMRLIDDFDGDDDRSIAANNTSGFNCRLTDHGGLSKHALGLAIDINPVQNPYREGNITAPGAGKDYDEPQERRSDIVGIIVEGDVVTRAFARRGWSWGGRWKHTVDYQHFSYGNH</sequence>
<reference evidence="2" key="1">
    <citation type="submission" date="2023-07" db="EMBL/GenBank/DDBJ databases">
        <authorList>
            <person name="Pelsma A.J. K."/>
        </authorList>
    </citation>
    <scope>NUCLEOTIDE SEQUENCE</scope>
</reference>
<dbReference type="Gene3D" id="3.30.1380.10">
    <property type="match status" value="1"/>
</dbReference>
<dbReference type="InterPro" id="IPR009045">
    <property type="entry name" value="Zn_M74/Hedgehog-like"/>
</dbReference>